<dbReference type="GO" id="GO:0016020">
    <property type="term" value="C:membrane"/>
    <property type="evidence" value="ECO:0007669"/>
    <property type="project" value="UniProtKB-SubCell"/>
</dbReference>
<feature type="transmembrane region" description="Helical" evidence="6">
    <location>
        <begin position="446"/>
        <end position="466"/>
    </location>
</feature>
<reference evidence="8" key="1">
    <citation type="submission" date="2022-11" db="EMBL/GenBank/DDBJ databases">
        <authorList>
            <person name="Kikuchi T."/>
        </authorList>
    </citation>
    <scope>NUCLEOTIDE SEQUENCE</scope>
    <source>
        <strain evidence="8">PS1010</strain>
    </source>
</reference>
<feature type="transmembrane region" description="Helical" evidence="6">
    <location>
        <begin position="191"/>
        <end position="210"/>
    </location>
</feature>
<gene>
    <name evidence="8" type="ORF">CAMP_LOCUS11479</name>
</gene>
<feature type="compositionally biased region" description="Low complexity" evidence="5">
    <location>
        <begin position="490"/>
        <end position="502"/>
    </location>
</feature>
<keyword evidence="4 6" id="KW-0472">Membrane</keyword>
<dbReference type="Pfam" id="PF00083">
    <property type="entry name" value="Sugar_tr"/>
    <property type="match status" value="1"/>
</dbReference>
<feature type="compositionally biased region" description="Basic and acidic residues" evidence="5">
    <location>
        <begin position="542"/>
        <end position="551"/>
    </location>
</feature>
<dbReference type="InterPro" id="IPR005829">
    <property type="entry name" value="Sugar_transporter_CS"/>
</dbReference>
<dbReference type="GO" id="GO:0022857">
    <property type="term" value="F:transmembrane transporter activity"/>
    <property type="evidence" value="ECO:0007669"/>
    <property type="project" value="InterPro"/>
</dbReference>
<feature type="transmembrane region" description="Helical" evidence="6">
    <location>
        <begin position="157"/>
        <end position="179"/>
    </location>
</feature>
<feature type="compositionally biased region" description="Polar residues" evidence="5">
    <location>
        <begin position="527"/>
        <end position="541"/>
    </location>
</feature>
<protein>
    <recommendedName>
        <fullName evidence="7">Major facilitator superfamily (MFS) profile domain-containing protein</fullName>
    </recommendedName>
</protein>
<dbReference type="Proteomes" id="UP001152747">
    <property type="component" value="Unassembled WGS sequence"/>
</dbReference>
<dbReference type="InterPro" id="IPR005828">
    <property type="entry name" value="MFS_sugar_transport-like"/>
</dbReference>
<comment type="caution">
    <text evidence="8">The sequence shown here is derived from an EMBL/GenBank/DDBJ whole genome shotgun (WGS) entry which is preliminary data.</text>
</comment>
<feature type="transmembrane region" description="Helical" evidence="6">
    <location>
        <begin position="132"/>
        <end position="151"/>
    </location>
</feature>
<feature type="region of interest" description="Disordered" evidence="5">
    <location>
        <begin position="485"/>
        <end position="551"/>
    </location>
</feature>
<feature type="domain" description="Major facilitator superfamily (MFS) profile" evidence="7">
    <location>
        <begin position="13"/>
        <end position="470"/>
    </location>
</feature>
<evidence type="ECO:0000259" key="7">
    <source>
        <dbReference type="PROSITE" id="PS50850"/>
    </source>
</evidence>
<dbReference type="PROSITE" id="PS00216">
    <property type="entry name" value="SUGAR_TRANSPORT_1"/>
    <property type="match status" value="1"/>
</dbReference>
<dbReference type="InterPro" id="IPR020846">
    <property type="entry name" value="MFS_dom"/>
</dbReference>
<feature type="transmembrane region" description="Helical" evidence="6">
    <location>
        <begin position="102"/>
        <end position="125"/>
    </location>
</feature>
<feature type="transmembrane region" description="Helical" evidence="6">
    <location>
        <begin position="216"/>
        <end position="235"/>
    </location>
</feature>
<dbReference type="InterPro" id="IPR036259">
    <property type="entry name" value="MFS_trans_sf"/>
</dbReference>
<evidence type="ECO:0000256" key="2">
    <source>
        <dbReference type="ARBA" id="ARBA00022692"/>
    </source>
</evidence>
<sequence length="551" mass="62376">MNIPPGVWRLDAIVMGLYQLALFFAAQLIIVNFLEYTPKTYCNNADFCYKTKDKCLDHYDREAPNLCNKDSSDFNHCVKEMKYVYYDSAQLQYQHDCENWSYYFSATTAMYIGVLLSSLVLGVLADRFGRRPIFFVAVGFGVIGMVGAAALPGVKWYYIFRVITGVGVAGAQVVGWSYGSELISAKRRFQLRTFSNWANARILIALVAIITQDWHYSLYLCALIVLCIVPILWYLPESPLFLEQKKKTEKALKAREKIEKITKIPNESKNDAPKNLKKITFFSMLKNQRLKKNFYILCFMWFYVGMATYITDLNGGDMSKNIYIGQLLSGIILTISKIAIGLFEPHAPWFGRRMMFFISQGIAIVAYVGILIALYTNNKDSWWYLVMYVLAYSFQQMCTETLYLSVAELMPTDVRATAAAIMNILLRVGTIVASTTKPLKYSYEPGLFWINLVVCCFGVVAVYRYLEESRNANLQNVGQEEIKESDKSKSVASSSKTSIASEKSGKSEKSTKSTKSVKKGLSLKKSATSNRSESITKTLISETEKSTKSEK</sequence>
<dbReference type="AlphaFoldDB" id="A0A9P1N5R2"/>
<evidence type="ECO:0000256" key="6">
    <source>
        <dbReference type="SAM" id="Phobius"/>
    </source>
</evidence>
<feature type="transmembrane region" description="Helical" evidence="6">
    <location>
        <begin position="12"/>
        <end position="34"/>
    </location>
</feature>
<feature type="transmembrane region" description="Helical" evidence="6">
    <location>
        <begin position="382"/>
        <end position="404"/>
    </location>
</feature>
<proteinExistence type="predicted"/>
<name>A0A9P1N5R2_9PELO</name>
<evidence type="ECO:0000256" key="4">
    <source>
        <dbReference type="ARBA" id="ARBA00023136"/>
    </source>
</evidence>
<evidence type="ECO:0000313" key="8">
    <source>
        <dbReference type="EMBL" id="CAI5448842.1"/>
    </source>
</evidence>
<feature type="transmembrane region" description="Helical" evidence="6">
    <location>
        <begin position="323"/>
        <end position="343"/>
    </location>
</feature>
<dbReference type="PANTHER" id="PTHR24064">
    <property type="entry name" value="SOLUTE CARRIER FAMILY 22 MEMBER"/>
    <property type="match status" value="1"/>
</dbReference>
<accession>A0A9P1N5R2</accession>
<feature type="transmembrane region" description="Helical" evidence="6">
    <location>
        <begin position="294"/>
        <end position="311"/>
    </location>
</feature>
<feature type="transmembrane region" description="Helical" evidence="6">
    <location>
        <begin position="416"/>
        <end position="434"/>
    </location>
</feature>
<feature type="transmembrane region" description="Helical" evidence="6">
    <location>
        <begin position="355"/>
        <end position="376"/>
    </location>
</feature>
<dbReference type="Gene3D" id="1.20.1250.20">
    <property type="entry name" value="MFS general substrate transporter like domains"/>
    <property type="match status" value="1"/>
</dbReference>
<evidence type="ECO:0000256" key="1">
    <source>
        <dbReference type="ARBA" id="ARBA00004141"/>
    </source>
</evidence>
<dbReference type="PROSITE" id="PS50850">
    <property type="entry name" value="MFS"/>
    <property type="match status" value="1"/>
</dbReference>
<organism evidence="8 9">
    <name type="scientific">Caenorhabditis angaria</name>
    <dbReference type="NCBI Taxonomy" id="860376"/>
    <lineage>
        <taxon>Eukaryota</taxon>
        <taxon>Metazoa</taxon>
        <taxon>Ecdysozoa</taxon>
        <taxon>Nematoda</taxon>
        <taxon>Chromadorea</taxon>
        <taxon>Rhabditida</taxon>
        <taxon>Rhabditina</taxon>
        <taxon>Rhabditomorpha</taxon>
        <taxon>Rhabditoidea</taxon>
        <taxon>Rhabditidae</taxon>
        <taxon>Peloderinae</taxon>
        <taxon>Caenorhabditis</taxon>
    </lineage>
</organism>
<keyword evidence="2 6" id="KW-0812">Transmembrane</keyword>
<keyword evidence="3 6" id="KW-1133">Transmembrane helix</keyword>
<keyword evidence="9" id="KW-1185">Reference proteome</keyword>
<dbReference type="OrthoDB" id="5296287at2759"/>
<evidence type="ECO:0000313" key="9">
    <source>
        <dbReference type="Proteomes" id="UP001152747"/>
    </source>
</evidence>
<dbReference type="EMBL" id="CANHGI010000004">
    <property type="protein sequence ID" value="CAI5448842.1"/>
    <property type="molecule type" value="Genomic_DNA"/>
</dbReference>
<comment type="subcellular location">
    <subcellularLocation>
        <location evidence="1">Membrane</location>
        <topology evidence="1">Multi-pass membrane protein</topology>
    </subcellularLocation>
</comment>
<dbReference type="SUPFAM" id="SSF103473">
    <property type="entry name" value="MFS general substrate transporter"/>
    <property type="match status" value="1"/>
</dbReference>
<evidence type="ECO:0000256" key="3">
    <source>
        <dbReference type="ARBA" id="ARBA00022989"/>
    </source>
</evidence>
<evidence type="ECO:0000256" key="5">
    <source>
        <dbReference type="SAM" id="MobiDB-lite"/>
    </source>
</evidence>